<evidence type="ECO:0000256" key="5">
    <source>
        <dbReference type="ARBA" id="ARBA00022679"/>
    </source>
</evidence>
<feature type="modified residue" description="4-aspartylphosphate" evidence="13">
    <location>
        <position position="127"/>
    </location>
</feature>
<dbReference type="PROSITE" id="PS50109">
    <property type="entry name" value="HIS_KIN"/>
    <property type="match status" value="1"/>
</dbReference>
<dbReference type="CDD" id="cd16922">
    <property type="entry name" value="HATPase_EvgS-ArcB-TorS-like"/>
    <property type="match status" value="1"/>
</dbReference>
<evidence type="ECO:0000259" key="15">
    <source>
        <dbReference type="PROSITE" id="PS50109"/>
    </source>
</evidence>
<keyword evidence="5" id="KW-0808">Transferase</keyword>
<dbReference type="InterPro" id="IPR036097">
    <property type="entry name" value="HisK_dim/P_sf"/>
</dbReference>
<dbReference type="EMBL" id="DF820455">
    <property type="protein sequence ID" value="GAK49047.1"/>
    <property type="molecule type" value="Genomic_DNA"/>
</dbReference>
<dbReference type="GO" id="GO:0016020">
    <property type="term" value="C:membrane"/>
    <property type="evidence" value="ECO:0007669"/>
    <property type="project" value="UniProtKB-SubCell"/>
</dbReference>
<dbReference type="GO" id="GO:0005524">
    <property type="term" value="F:ATP binding"/>
    <property type="evidence" value="ECO:0007669"/>
    <property type="project" value="UniProtKB-KW"/>
</dbReference>
<comment type="catalytic activity">
    <reaction evidence="1">
        <text>ATP + protein L-histidine = ADP + protein N-phospho-L-histidine.</text>
        <dbReference type="EC" id="2.7.13.3"/>
    </reaction>
</comment>
<dbReference type="InterPro" id="IPR003661">
    <property type="entry name" value="HisK_dim/P_dom"/>
</dbReference>
<evidence type="ECO:0000256" key="1">
    <source>
        <dbReference type="ARBA" id="ARBA00000085"/>
    </source>
</evidence>
<feature type="domain" description="Response regulatory" evidence="16">
    <location>
        <begin position="78"/>
        <end position="194"/>
    </location>
</feature>
<keyword evidence="6" id="KW-0812">Transmembrane</keyword>
<keyword evidence="14" id="KW-0175">Coiled coil</keyword>
<accession>A0A0S6VQ02</accession>
<dbReference type="SMART" id="SM00448">
    <property type="entry name" value="REC"/>
    <property type="match status" value="2"/>
</dbReference>
<dbReference type="Pfam" id="PF00512">
    <property type="entry name" value="HisKA"/>
    <property type="match status" value="1"/>
</dbReference>
<evidence type="ECO:0000256" key="11">
    <source>
        <dbReference type="ARBA" id="ARBA00023012"/>
    </source>
</evidence>
<keyword evidence="7" id="KW-0547">Nucleotide-binding</keyword>
<proteinExistence type="predicted"/>
<evidence type="ECO:0000313" key="17">
    <source>
        <dbReference type="EMBL" id="GAK49047.1"/>
    </source>
</evidence>
<evidence type="ECO:0000256" key="10">
    <source>
        <dbReference type="ARBA" id="ARBA00022989"/>
    </source>
</evidence>
<dbReference type="SUPFAM" id="SSF52172">
    <property type="entry name" value="CheY-like"/>
    <property type="match status" value="2"/>
</dbReference>
<keyword evidence="11" id="KW-0902">Two-component regulatory system</keyword>
<keyword evidence="8" id="KW-0418">Kinase</keyword>
<keyword evidence="4 13" id="KW-0597">Phosphoprotein</keyword>
<dbReference type="PANTHER" id="PTHR45339:SF1">
    <property type="entry name" value="HYBRID SIGNAL TRANSDUCTION HISTIDINE KINASE J"/>
    <property type="match status" value="1"/>
</dbReference>
<dbReference type="Pfam" id="PF02518">
    <property type="entry name" value="HATPase_c"/>
    <property type="match status" value="1"/>
</dbReference>
<dbReference type="PRINTS" id="PR00344">
    <property type="entry name" value="BCTRLSENSOR"/>
</dbReference>
<dbReference type="EC" id="2.7.13.3" evidence="3"/>
<dbReference type="CDD" id="cd00082">
    <property type="entry name" value="HisKA"/>
    <property type="match status" value="1"/>
</dbReference>
<evidence type="ECO:0000256" key="12">
    <source>
        <dbReference type="ARBA" id="ARBA00023136"/>
    </source>
</evidence>
<evidence type="ECO:0000256" key="13">
    <source>
        <dbReference type="PROSITE-ProRule" id="PRU00169"/>
    </source>
</evidence>
<keyword evidence="12" id="KW-0472">Membrane</keyword>
<evidence type="ECO:0000256" key="3">
    <source>
        <dbReference type="ARBA" id="ARBA00012438"/>
    </source>
</evidence>
<dbReference type="FunFam" id="3.30.565.10:FF:000010">
    <property type="entry name" value="Sensor histidine kinase RcsC"/>
    <property type="match status" value="1"/>
</dbReference>
<gene>
    <name evidence="17" type="ORF">U14_00265</name>
</gene>
<dbReference type="AlphaFoldDB" id="A0A0S6VQ02"/>
<evidence type="ECO:0000313" key="18">
    <source>
        <dbReference type="Proteomes" id="UP000030700"/>
    </source>
</evidence>
<dbReference type="InterPro" id="IPR011006">
    <property type="entry name" value="CheY-like_superfamily"/>
</dbReference>
<organism evidence="17 18">
    <name type="scientific">Candidatus Moduliflexus flocculans</name>
    <dbReference type="NCBI Taxonomy" id="1499966"/>
    <lineage>
        <taxon>Bacteria</taxon>
        <taxon>Candidatus Moduliflexota</taxon>
        <taxon>Candidatus Moduliflexia</taxon>
        <taxon>Candidatus Moduliflexales</taxon>
        <taxon>Candidatus Moduliflexaceae</taxon>
    </lineage>
</organism>
<keyword evidence="10" id="KW-1133">Transmembrane helix</keyword>
<dbReference type="InterPro" id="IPR003594">
    <property type="entry name" value="HATPase_dom"/>
</dbReference>
<dbReference type="InterPro" id="IPR001789">
    <property type="entry name" value="Sig_transdc_resp-reg_receiver"/>
</dbReference>
<evidence type="ECO:0000256" key="4">
    <source>
        <dbReference type="ARBA" id="ARBA00022553"/>
    </source>
</evidence>
<keyword evidence="18" id="KW-1185">Reference proteome</keyword>
<dbReference type="Gene3D" id="1.10.287.130">
    <property type="match status" value="1"/>
</dbReference>
<evidence type="ECO:0000256" key="7">
    <source>
        <dbReference type="ARBA" id="ARBA00022741"/>
    </source>
</evidence>
<sequence length="711" mass="79321">MGICMGCKNKAVTFSISEEAEPPRSTLRVECGLLDALRPVCAAERHVMGIPRGAWNENVTWLPKKESNLMKNDEQIQTVLIIDDNTVNLGLIAHALEEAGFEIMTAQTGEDGIYKARLGKPDLILLDVMMPQLDGFETCRRLKAEFETQEIPVIFMTALSGIEDKVKGFAVGGVDYITKPIQEPELLARVQTHLQIQAQRRQLQQQALELRQAKELAEAAQRAAESANQAKSIFLANMNHELRTPLNAILGFTELVAHSPSLQPENVERLEIVRRSGEHLLTLINQVLDFSKIEAGRIALQEIDFDLPQLLGEVESLFLLNASKKQIRFQVEIAQDVPQYIRTDVVKLRQVLINLLSNAFKFTAAGKITIRVTRKIAPPRVNHQASPPHEMLRFEVEDTGAGIREEELTSLFRAFSQTETGRIAQEGTGLGLAISQKFVQLMGGNIAVSSRVGEGSSFSFELSVGRPTPPSEQRLRVINRQWPIAVVHDQPPQCLFIVDVLPEQRLLLRDLLQPFGFKLIEAGSSEEVLAQMPQHQPEMIFLDANTPGMSAEHLAQTIHALPHGAAAKIILLSTNHVDDDQHVATVTTFDGFLRKPFRNAEVFDILSTQLGVQFEYEAPKYSQSRRASDVTESQLHEALRAFSSDERSNFEKATITADINIIRTLAQSLHKTHSSWGDDLLLLIENFEYARLLQALQAFPERASASDGNER</sequence>
<dbReference type="GO" id="GO:0000155">
    <property type="term" value="F:phosphorelay sensor kinase activity"/>
    <property type="evidence" value="ECO:0007669"/>
    <property type="project" value="InterPro"/>
</dbReference>
<reference evidence="17 18" key="1">
    <citation type="journal article" date="2015" name="PeerJ">
        <title>First genomic representation of candidate bacterial phylum KSB3 points to enhanced environmental sensing as a trigger of wastewater bulking.</title>
        <authorList>
            <person name="Sekiguchi Y."/>
            <person name="Ohashi A."/>
            <person name="Parks D.H."/>
            <person name="Yamauchi T."/>
            <person name="Tyson G.W."/>
            <person name="Hugenholtz P."/>
        </authorList>
    </citation>
    <scope>NUCLEOTIDE SEQUENCE [LARGE SCALE GENOMIC DNA]</scope>
</reference>
<dbReference type="Gene3D" id="3.40.50.2300">
    <property type="match status" value="2"/>
</dbReference>
<dbReference type="PANTHER" id="PTHR45339">
    <property type="entry name" value="HYBRID SIGNAL TRANSDUCTION HISTIDINE KINASE J"/>
    <property type="match status" value="1"/>
</dbReference>
<dbReference type="Pfam" id="PF00072">
    <property type="entry name" value="Response_reg"/>
    <property type="match status" value="2"/>
</dbReference>
<dbReference type="FunFam" id="1.10.287.130:FF:000004">
    <property type="entry name" value="Ethylene receptor 1"/>
    <property type="match status" value="1"/>
</dbReference>
<evidence type="ECO:0000256" key="8">
    <source>
        <dbReference type="ARBA" id="ARBA00022777"/>
    </source>
</evidence>
<evidence type="ECO:0000256" key="2">
    <source>
        <dbReference type="ARBA" id="ARBA00004370"/>
    </source>
</evidence>
<dbReference type="InterPro" id="IPR004358">
    <property type="entry name" value="Sig_transdc_His_kin-like_C"/>
</dbReference>
<comment type="subcellular location">
    <subcellularLocation>
        <location evidence="2">Membrane</location>
    </subcellularLocation>
</comment>
<dbReference type="Gene3D" id="3.30.565.10">
    <property type="entry name" value="Histidine kinase-like ATPase, C-terminal domain"/>
    <property type="match status" value="1"/>
</dbReference>
<evidence type="ECO:0000256" key="9">
    <source>
        <dbReference type="ARBA" id="ARBA00022840"/>
    </source>
</evidence>
<dbReference type="SMART" id="SM00387">
    <property type="entry name" value="HATPase_c"/>
    <property type="match status" value="1"/>
</dbReference>
<keyword evidence="9" id="KW-0067">ATP-binding</keyword>
<feature type="coiled-coil region" evidence="14">
    <location>
        <begin position="193"/>
        <end position="230"/>
    </location>
</feature>
<feature type="domain" description="Histidine kinase" evidence="15">
    <location>
        <begin position="237"/>
        <end position="466"/>
    </location>
</feature>
<dbReference type="CDD" id="cd19920">
    <property type="entry name" value="REC_PA4781-like"/>
    <property type="match status" value="1"/>
</dbReference>
<dbReference type="InterPro" id="IPR036890">
    <property type="entry name" value="HATPase_C_sf"/>
</dbReference>
<dbReference type="InterPro" id="IPR005467">
    <property type="entry name" value="His_kinase_dom"/>
</dbReference>
<name>A0A0S6VQ02_9BACT</name>
<feature type="modified residue" description="4-aspartylphosphate" evidence="13">
    <location>
        <position position="543"/>
    </location>
</feature>
<dbReference type="SUPFAM" id="SSF47384">
    <property type="entry name" value="Homodimeric domain of signal transducing histidine kinase"/>
    <property type="match status" value="1"/>
</dbReference>
<feature type="domain" description="Response regulatory" evidence="16">
    <location>
        <begin position="494"/>
        <end position="610"/>
    </location>
</feature>
<dbReference type="HOGENOM" id="CLU_000445_114_15_0"/>
<protein>
    <recommendedName>
        <fullName evidence="3">histidine kinase</fullName>
        <ecNumber evidence="3">2.7.13.3</ecNumber>
    </recommendedName>
</protein>
<dbReference type="Proteomes" id="UP000030700">
    <property type="component" value="Unassembled WGS sequence"/>
</dbReference>
<dbReference type="SUPFAM" id="SSF55874">
    <property type="entry name" value="ATPase domain of HSP90 chaperone/DNA topoisomerase II/histidine kinase"/>
    <property type="match status" value="1"/>
</dbReference>
<evidence type="ECO:0000256" key="14">
    <source>
        <dbReference type="SAM" id="Coils"/>
    </source>
</evidence>
<evidence type="ECO:0000256" key="6">
    <source>
        <dbReference type="ARBA" id="ARBA00022692"/>
    </source>
</evidence>
<dbReference type="STRING" id="1499966.U14_00265"/>
<dbReference type="PROSITE" id="PS50110">
    <property type="entry name" value="RESPONSE_REGULATORY"/>
    <property type="match status" value="2"/>
</dbReference>
<dbReference type="SMART" id="SM00388">
    <property type="entry name" value="HisKA"/>
    <property type="match status" value="1"/>
</dbReference>
<evidence type="ECO:0000259" key="16">
    <source>
        <dbReference type="PROSITE" id="PS50110"/>
    </source>
</evidence>